<accession>A0ABQ0SY76</accession>
<sequence>MQAGGYALYRRIFDEQGRQTTALLFQCEASPGRADREAIVASALAHVFAPLDQELHRLTVNLPVANEATTRILQSAGFSTLAEQVFMTRPLA</sequence>
<protein>
    <recommendedName>
        <fullName evidence="3">N-acetyltransferase</fullName>
    </recommendedName>
</protein>
<dbReference type="Proteomes" id="UP000317180">
    <property type="component" value="Unassembled WGS sequence"/>
</dbReference>
<dbReference type="EMBL" id="BJOD01000080">
    <property type="protein sequence ID" value="GED28573.1"/>
    <property type="molecule type" value="Genomic_DNA"/>
</dbReference>
<evidence type="ECO:0008006" key="3">
    <source>
        <dbReference type="Google" id="ProtNLM"/>
    </source>
</evidence>
<organism evidence="1 2">
    <name type="scientific">Brevibacillus agri</name>
    <dbReference type="NCBI Taxonomy" id="51101"/>
    <lineage>
        <taxon>Bacteria</taxon>
        <taxon>Bacillati</taxon>
        <taxon>Bacillota</taxon>
        <taxon>Bacilli</taxon>
        <taxon>Bacillales</taxon>
        <taxon>Paenibacillaceae</taxon>
        <taxon>Brevibacillus</taxon>
    </lineage>
</organism>
<comment type="caution">
    <text evidence="1">The sequence shown here is derived from an EMBL/GenBank/DDBJ whole genome shotgun (WGS) entry which is preliminary data.</text>
</comment>
<evidence type="ECO:0000313" key="2">
    <source>
        <dbReference type="Proteomes" id="UP000317180"/>
    </source>
</evidence>
<evidence type="ECO:0000313" key="1">
    <source>
        <dbReference type="EMBL" id="GED28573.1"/>
    </source>
</evidence>
<name>A0ABQ0SY76_9BACL</name>
<reference evidence="1 2" key="1">
    <citation type="submission" date="2019-06" db="EMBL/GenBank/DDBJ databases">
        <title>Whole genome shotgun sequence of Brevibacillus agri NBRC 15538.</title>
        <authorList>
            <person name="Hosoyama A."/>
            <person name="Uohara A."/>
            <person name="Ohji S."/>
            <person name="Ichikawa N."/>
        </authorList>
    </citation>
    <scope>NUCLEOTIDE SEQUENCE [LARGE SCALE GENOMIC DNA]</scope>
    <source>
        <strain evidence="1 2">NBRC 15538</strain>
    </source>
</reference>
<proteinExistence type="predicted"/>
<gene>
    <name evidence="1" type="ORF">BAG01nite_46750</name>
</gene>
<keyword evidence="2" id="KW-1185">Reference proteome</keyword>